<dbReference type="Proteomes" id="UP000317494">
    <property type="component" value="Unassembled WGS sequence"/>
</dbReference>
<reference evidence="1 2" key="1">
    <citation type="journal article" date="2019" name="Sci. Rep.">
        <title>Comparative genomics of chytrid fungi reveal insights into the obligate biotrophic and pathogenic lifestyle of Synchytrium endobioticum.</title>
        <authorList>
            <person name="van de Vossenberg B.T.L.H."/>
            <person name="Warris S."/>
            <person name="Nguyen H.D.T."/>
            <person name="van Gent-Pelzer M.P.E."/>
            <person name="Joly D.L."/>
            <person name="van de Geest H.C."/>
            <person name="Bonants P.J.M."/>
            <person name="Smith D.S."/>
            <person name="Levesque C.A."/>
            <person name="van der Lee T.A.J."/>
        </authorList>
    </citation>
    <scope>NUCLEOTIDE SEQUENCE [LARGE SCALE GENOMIC DNA]</scope>
    <source>
        <strain evidence="1 2">MB42</strain>
    </source>
</reference>
<evidence type="ECO:0000313" key="2">
    <source>
        <dbReference type="Proteomes" id="UP000317494"/>
    </source>
</evidence>
<evidence type="ECO:0008006" key="3">
    <source>
        <dbReference type="Google" id="ProtNLM"/>
    </source>
</evidence>
<dbReference type="VEuPathDB" id="FungiDB:SeMB42_g03689"/>
<organism evidence="1 2">
    <name type="scientific">Synchytrium endobioticum</name>
    <dbReference type="NCBI Taxonomy" id="286115"/>
    <lineage>
        <taxon>Eukaryota</taxon>
        <taxon>Fungi</taxon>
        <taxon>Fungi incertae sedis</taxon>
        <taxon>Chytridiomycota</taxon>
        <taxon>Chytridiomycota incertae sedis</taxon>
        <taxon>Chytridiomycetes</taxon>
        <taxon>Synchytriales</taxon>
        <taxon>Synchytriaceae</taxon>
        <taxon>Synchytrium</taxon>
    </lineage>
</organism>
<protein>
    <recommendedName>
        <fullName evidence="3">F-box domain-containing protein</fullName>
    </recommendedName>
</protein>
<dbReference type="EMBL" id="QEAN01000135">
    <property type="protein sequence ID" value="TPX46452.1"/>
    <property type="molecule type" value="Genomic_DNA"/>
</dbReference>
<dbReference type="SUPFAM" id="SSF81383">
    <property type="entry name" value="F-box domain"/>
    <property type="match status" value="1"/>
</dbReference>
<accession>A0A507D4N0</accession>
<dbReference type="InterPro" id="IPR036047">
    <property type="entry name" value="F-box-like_dom_sf"/>
</dbReference>
<name>A0A507D4N0_9FUNG</name>
<keyword evidence="2" id="KW-1185">Reference proteome</keyword>
<gene>
    <name evidence="1" type="ORF">SeMB42_g03689</name>
</gene>
<dbReference type="AlphaFoldDB" id="A0A507D4N0"/>
<proteinExistence type="predicted"/>
<comment type="caution">
    <text evidence="1">The sequence shown here is derived from an EMBL/GenBank/DDBJ whole genome shotgun (WGS) entry which is preliminary data.</text>
</comment>
<evidence type="ECO:0000313" key="1">
    <source>
        <dbReference type="EMBL" id="TPX46452.1"/>
    </source>
</evidence>
<sequence length="453" mass="50553">MCMSMCPDKPTVDTILCLVETNPPYCIHHGFASSHGQPRCYLHLAPATQRRSACPLQAAMILNIPDIVYEVVQFLDDKRDLARCSLLSSVWQRACTPLIWKSVQLPNQGASQCLTDGLKTNGVLVRNLHLVANPPKTSDHHNDDESFVPDPPNNTAVLSYENWKLAKAYCIKLHSLAVPFSTNKNWNRIVTAMIRVNPFIRVVTIYERLPVSEPSAAPWFVCESSLRKHALSALVRASPPETQFILKLSSTYSFELSQEFYGIDDSLIHLKIYTSHFNPSLLENEGMGDNIRAEYIDFQNNAKSFRQQVGNMVELFIDCDGNNECACRKAAMGGFAPMNNHNLYVDDGMLAQLPLLGVDSDVDQSLVADDDDDDDDDLAFITPLILPIPVIQAQLPLMLLSPPPPPPPTEADDDDDVLQYDLVHAFENDSEPLVIHHGFREDTYMDADESGSQ</sequence>